<evidence type="ECO:0000313" key="4">
    <source>
        <dbReference type="Proteomes" id="UP000275024"/>
    </source>
</evidence>
<dbReference type="Proteomes" id="UP000275024">
    <property type="component" value="Unassembled WGS sequence"/>
</dbReference>
<organism evidence="1 4">
    <name type="scientific">Streptomyces radicis</name>
    <dbReference type="NCBI Taxonomy" id="1750517"/>
    <lineage>
        <taxon>Bacteria</taxon>
        <taxon>Bacillati</taxon>
        <taxon>Actinomycetota</taxon>
        <taxon>Actinomycetes</taxon>
        <taxon>Kitasatosporales</taxon>
        <taxon>Streptomycetaceae</taxon>
        <taxon>Streptomyces</taxon>
    </lineage>
</organism>
<dbReference type="EMBL" id="RBDX01000001">
    <property type="protein sequence ID" value="RKN12801.1"/>
    <property type="molecule type" value="Genomic_DNA"/>
</dbReference>
<dbReference type="EMBL" id="RBDY01000001">
    <property type="protein sequence ID" value="RKN27434.1"/>
    <property type="molecule type" value="Genomic_DNA"/>
</dbReference>
<reference evidence="3 4" key="1">
    <citation type="submission" date="2018-09" db="EMBL/GenBank/DDBJ databases">
        <title>Streptomyces sp. nov. DS1-2, an endophytic actinomycete isolated from roots of Dendrobium scabrilingue.</title>
        <authorList>
            <person name="Kuncharoen N."/>
            <person name="Kudo T."/>
            <person name="Ohkuma M."/>
            <person name="Yuki M."/>
            <person name="Tanasupawat S."/>
        </authorList>
    </citation>
    <scope>NUCLEOTIDE SEQUENCE [LARGE SCALE GENOMIC DNA]</scope>
    <source>
        <strain evidence="1 4">AZ1-7</strain>
        <strain evidence="2 3">DS1-2</strain>
    </source>
</reference>
<evidence type="ECO:0000313" key="3">
    <source>
        <dbReference type="Proteomes" id="UP000268652"/>
    </source>
</evidence>
<protein>
    <submittedName>
        <fullName evidence="1">Uncharacterized protein</fullName>
    </submittedName>
</protein>
<dbReference type="Proteomes" id="UP000268652">
    <property type="component" value="Unassembled WGS sequence"/>
</dbReference>
<gene>
    <name evidence="2" type="ORF">D7318_00505</name>
    <name evidence="1" type="ORF">D7319_02390</name>
</gene>
<sequence>MVAIEITAATVKIGDQLVVGGRPYTVCDMSALASGGKLLHFAGGESFHMGCFTVLWASRHISQLPGFITPRARRYEGTRRQRATR</sequence>
<evidence type="ECO:0000313" key="2">
    <source>
        <dbReference type="EMBL" id="RKN27434.1"/>
    </source>
</evidence>
<keyword evidence="3" id="KW-1185">Reference proteome</keyword>
<accession>A0A3A9WHW6</accession>
<proteinExistence type="predicted"/>
<comment type="caution">
    <text evidence="1">The sequence shown here is derived from an EMBL/GenBank/DDBJ whole genome shotgun (WGS) entry which is preliminary data.</text>
</comment>
<evidence type="ECO:0000313" key="1">
    <source>
        <dbReference type="EMBL" id="RKN12801.1"/>
    </source>
</evidence>
<name>A0A3A9WHW6_9ACTN</name>
<dbReference type="AlphaFoldDB" id="A0A3A9WHW6"/>